<dbReference type="Proteomes" id="UP001500363">
    <property type="component" value="Unassembled WGS sequence"/>
</dbReference>
<evidence type="ECO:0000256" key="3">
    <source>
        <dbReference type="ARBA" id="ARBA00022692"/>
    </source>
</evidence>
<feature type="transmembrane region" description="Helical" evidence="6">
    <location>
        <begin position="58"/>
        <end position="77"/>
    </location>
</feature>
<feature type="transmembrane region" description="Helical" evidence="6">
    <location>
        <begin position="33"/>
        <end position="52"/>
    </location>
</feature>
<sequence length="158" mass="17511">MIIPLLRGTAISVDLAAATRLPAKLLGDHRVRYLIVGAGTNVLYFGLFWLGWHLFEGTLPYLVVTALANFATAVVVYPAYRTFVFNSTTGWLQGFAKFYTVYLFGLACSLIGMPLLIELLHLPVLLAQALVILLVPVASYLLHRFWTFRDASHTPVDA</sequence>
<feature type="transmembrane region" description="Helical" evidence="6">
    <location>
        <begin position="98"/>
        <end position="117"/>
    </location>
</feature>
<evidence type="ECO:0000256" key="1">
    <source>
        <dbReference type="ARBA" id="ARBA00004141"/>
    </source>
</evidence>
<protein>
    <recommendedName>
        <fullName evidence="7">GtrA/DPMS transmembrane domain-containing protein</fullName>
    </recommendedName>
</protein>
<dbReference type="PANTHER" id="PTHR38459:SF1">
    <property type="entry name" value="PROPHAGE BACTOPRENOL-LINKED GLUCOSE TRANSLOCASE HOMOLOG"/>
    <property type="match status" value="1"/>
</dbReference>
<comment type="subcellular location">
    <subcellularLocation>
        <location evidence="1">Membrane</location>
        <topology evidence="1">Multi-pass membrane protein</topology>
    </subcellularLocation>
</comment>
<keyword evidence="4 6" id="KW-1133">Transmembrane helix</keyword>
<organism evidence="8 9">
    <name type="scientific">Kribbella lupini</name>
    <dbReference type="NCBI Taxonomy" id="291602"/>
    <lineage>
        <taxon>Bacteria</taxon>
        <taxon>Bacillati</taxon>
        <taxon>Actinomycetota</taxon>
        <taxon>Actinomycetes</taxon>
        <taxon>Propionibacteriales</taxon>
        <taxon>Kribbellaceae</taxon>
        <taxon>Kribbella</taxon>
    </lineage>
</organism>
<evidence type="ECO:0000313" key="8">
    <source>
        <dbReference type="EMBL" id="GAA1535931.1"/>
    </source>
</evidence>
<dbReference type="Pfam" id="PF04138">
    <property type="entry name" value="GtrA_DPMS_TM"/>
    <property type="match status" value="1"/>
</dbReference>
<evidence type="ECO:0000313" key="9">
    <source>
        <dbReference type="Proteomes" id="UP001500363"/>
    </source>
</evidence>
<keyword evidence="9" id="KW-1185">Reference proteome</keyword>
<keyword evidence="3 6" id="KW-0812">Transmembrane</keyword>
<dbReference type="InterPro" id="IPR051401">
    <property type="entry name" value="GtrA_CellWall_Glycosyl"/>
</dbReference>
<evidence type="ECO:0000256" key="4">
    <source>
        <dbReference type="ARBA" id="ARBA00022989"/>
    </source>
</evidence>
<dbReference type="InterPro" id="IPR007267">
    <property type="entry name" value="GtrA_DPMS_TM"/>
</dbReference>
<gene>
    <name evidence="8" type="ORF">GCM10009741_43110</name>
</gene>
<evidence type="ECO:0000256" key="2">
    <source>
        <dbReference type="ARBA" id="ARBA00009399"/>
    </source>
</evidence>
<comment type="similarity">
    <text evidence="2">Belongs to the GtrA family.</text>
</comment>
<evidence type="ECO:0000259" key="7">
    <source>
        <dbReference type="Pfam" id="PF04138"/>
    </source>
</evidence>
<evidence type="ECO:0000256" key="6">
    <source>
        <dbReference type="SAM" id="Phobius"/>
    </source>
</evidence>
<name>A0ABN2B9Y5_9ACTN</name>
<feature type="transmembrane region" description="Helical" evidence="6">
    <location>
        <begin position="123"/>
        <end position="142"/>
    </location>
</feature>
<reference evidence="8 9" key="1">
    <citation type="journal article" date="2019" name="Int. J. Syst. Evol. Microbiol.">
        <title>The Global Catalogue of Microorganisms (GCM) 10K type strain sequencing project: providing services to taxonomists for standard genome sequencing and annotation.</title>
        <authorList>
            <consortium name="The Broad Institute Genomics Platform"/>
            <consortium name="The Broad Institute Genome Sequencing Center for Infectious Disease"/>
            <person name="Wu L."/>
            <person name="Ma J."/>
        </authorList>
    </citation>
    <scope>NUCLEOTIDE SEQUENCE [LARGE SCALE GENOMIC DNA]</scope>
    <source>
        <strain evidence="8 9">JCM 14303</strain>
    </source>
</reference>
<dbReference type="RefSeq" id="WP_344176672.1">
    <property type="nucleotide sequence ID" value="NZ_BAAANC010000002.1"/>
</dbReference>
<feature type="domain" description="GtrA/DPMS transmembrane" evidence="7">
    <location>
        <begin position="32"/>
        <end position="148"/>
    </location>
</feature>
<accession>A0ABN2B9Y5</accession>
<evidence type="ECO:0000256" key="5">
    <source>
        <dbReference type="ARBA" id="ARBA00023136"/>
    </source>
</evidence>
<proteinExistence type="inferred from homology"/>
<keyword evidence="5 6" id="KW-0472">Membrane</keyword>
<dbReference type="EMBL" id="BAAANC010000002">
    <property type="protein sequence ID" value="GAA1535931.1"/>
    <property type="molecule type" value="Genomic_DNA"/>
</dbReference>
<dbReference type="PANTHER" id="PTHR38459">
    <property type="entry name" value="PROPHAGE BACTOPRENOL-LINKED GLUCOSE TRANSLOCASE HOMOLOG"/>
    <property type="match status" value="1"/>
</dbReference>
<comment type="caution">
    <text evidence="8">The sequence shown here is derived from an EMBL/GenBank/DDBJ whole genome shotgun (WGS) entry which is preliminary data.</text>
</comment>